<dbReference type="EMBL" id="CP090895">
    <property type="protein sequence ID" value="ULT87995.1"/>
    <property type="molecule type" value="Genomic_DNA"/>
</dbReference>
<accession>A0AAE9CYZ3</accession>
<name>A0AAE9CYZ3_CAEBR</name>
<sequence>MYKMEKKKLLNHYLAAELLPHLPEQGLNTDEIQRMRNTVNARGDAQVANREELKHILHQTEEKLHENKFLRKQVDDLAALLLRNMES</sequence>
<dbReference type="Proteomes" id="UP000827892">
    <property type="component" value="Chromosome V"/>
</dbReference>
<evidence type="ECO:0000313" key="1">
    <source>
        <dbReference type="EMBL" id="ULT87995.1"/>
    </source>
</evidence>
<gene>
    <name evidence="1" type="ORF">L3Y34_007281</name>
</gene>
<evidence type="ECO:0000313" key="2">
    <source>
        <dbReference type="Proteomes" id="UP000827892"/>
    </source>
</evidence>
<protein>
    <submittedName>
        <fullName evidence="1">Uncharacterized protein</fullName>
    </submittedName>
</protein>
<dbReference type="AlphaFoldDB" id="A0AAE9CYZ3"/>
<proteinExistence type="predicted"/>
<reference evidence="1 2" key="1">
    <citation type="submission" date="2022-02" db="EMBL/GenBank/DDBJ databases">
        <title>Chromosome-level reference genomes for two strains of Caenorhabditis briggsae: an improved platform for comparative genomics.</title>
        <authorList>
            <person name="Stevens L."/>
            <person name="Andersen E.C."/>
        </authorList>
    </citation>
    <scope>NUCLEOTIDE SEQUENCE [LARGE SCALE GENOMIC DNA]</scope>
    <source>
        <strain evidence="1">QX1410_ONT</strain>
        <tissue evidence="1">Whole-organism</tissue>
    </source>
</reference>
<organism evidence="1 2">
    <name type="scientific">Caenorhabditis briggsae</name>
    <dbReference type="NCBI Taxonomy" id="6238"/>
    <lineage>
        <taxon>Eukaryota</taxon>
        <taxon>Metazoa</taxon>
        <taxon>Ecdysozoa</taxon>
        <taxon>Nematoda</taxon>
        <taxon>Chromadorea</taxon>
        <taxon>Rhabditida</taxon>
        <taxon>Rhabditina</taxon>
        <taxon>Rhabditomorpha</taxon>
        <taxon>Rhabditoidea</taxon>
        <taxon>Rhabditidae</taxon>
        <taxon>Peloderinae</taxon>
        <taxon>Caenorhabditis</taxon>
    </lineage>
</organism>